<dbReference type="AlphaFoldDB" id="A0A1F5ZSW1"/>
<sequence length="359" mass="40562">MKKIFFTPGPSQLYPTVPGHIKRSLENNISSISHRSDTFHAIFEDSVSSFKKLYSIPKENYVFFLSSATECMERIIENLVVKKSLHFVNGSFSNLFFSISASLGIDAHKIEEPMGSGFNIENAKVPPGIELACFTQNETSTGVATPLKDIYHFKKINPNTVIALDIVSCAPYPDVDFSIIDCVFFSVQKGFGLPAGLGILVIKPDVLERLKYVKKKKTTLGSYHTFENLLKYYQKSETPETPNVFYIYLFGQICKDFQKVGLHKIRKDTENKSQLIYDLEKNKSFSPFVQEDRLRSKTTIVLNVKNGSKSLILSLKKKGLVVGGGYRELKEKQIRIANFPAHSITDVKKLLFAIQSFRN</sequence>
<dbReference type="PANTHER" id="PTHR21152">
    <property type="entry name" value="AMINOTRANSFERASE CLASS V"/>
    <property type="match status" value="1"/>
</dbReference>
<gene>
    <name evidence="15" type="ORF">A2773_04915</name>
</gene>
<dbReference type="GO" id="GO:0004760">
    <property type="term" value="F:L-serine-pyruvate transaminase activity"/>
    <property type="evidence" value="ECO:0007669"/>
    <property type="project" value="TreeGrafter"/>
</dbReference>
<dbReference type="UniPathway" id="UPA00135">
    <property type="reaction ID" value="UER00197"/>
</dbReference>
<dbReference type="InterPro" id="IPR000192">
    <property type="entry name" value="Aminotrans_V_dom"/>
</dbReference>
<evidence type="ECO:0000256" key="4">
    <source>
        <dbReference type="ARBA" id="ARBA00013030"/>
    </source>
</evidence>
<keyword evidence="9" id="KW-0663">Pyridoxal phosphate</keyword>
<dbReference type="PANTHER" id="PTHR21152:SF40">
    <property type="entry name" value="ALANINE--GLYOXYLATE AMINOTRANSFERASE"/>
    <property type="match status" value="1"/>
</dbReference>
<dbReference type="Proteomes" id="UP000177383">
    <property type="component" value="Unassembled WGS sequence"/>
</dbReference>
<evidence type="ECO:0000256" key="10">
    <source>
        <dbReference type="ARBA" id="ARBA00023299"/>
    </source>
</evidence>
<name>A0A1F5ZSW1_9BACT</name>
<keyword evidence="5" id="KW-0963">Cytoplasm</keyword>
<evidence type="ECO:0000259" key="14">
    <source>
        <dbReference type="Pfam" id="PF00266"/>
    </source>
</evidence>
<evidence type="ECO:0000256" key="5">
    <source>
        <dbReference type="ARBA" id="ARBA00022490"/>
    </source>
</evidence>
<dbReference type="PIRSF" id="PIRSF000525">
    <property type="entry name" value="SerC"/>
    <property type="match status" value="1"/>
</dbReference>
<organism evidence="15 16">
    <name type="scientific">Candidatus Gottesmanbacteria bacterium RIFCSPHIGHO2_01_FULL_39_10</name>
    <dbReference type="NCBI Taxonomy" id="1798375"/>
    <lineage>
        <taxon>Bacteria</taxon>
        <taxon>Candidatus Gottesmaniibacteriota</taxon>
    </lineage>
</organism>
<dbReference type="STRING" id="1798375.A2773_04915"/>
<comment type="catalytic activity">
    <reaction evidence="13">
        <text>O-phospho-L-serine + 2-oxoglutarate = 3-phosphooxypyruvate + L-glutamate</text>
        <dbReference type="Rhea" id="RHEA:14329"/>
        <dbReference type="ChEBI" id="CHEBI:16810"/>
        <dbReference type="ChEBI" id="CHEBI:18110"/>
        <dbReference type="ChEBI" id="CHEBI:29985"/>
        <dbReference type="ChEBI" id="CHEBI:57524"/>
        <dbReference type="EC" id="2.6.1.52"/>
    </reaction>
</comment>
<dbReference type="GO" id="GO:0008453">
    <property type="term" value="F:alanine-glyoxylate transaminase activity"/>
    <property type="evidence" value="ECO:0007669"/>
    <property type="project" value="TreeGrafter"/>
</dbReference>
<protein>
    <recommendedName>
        <fullName evidence="4">phosphoserine transaminase</fullName>
        <ecNumber evidence="4">2.6.1.52</ecNumber>
    </recommendedName>
    <alternativeName>
        <fullName evidence="11">Phosphohydroxythreonine aminotransferase</fullName>
    </alternativeName>
</protein>
<keyword evidence="7" id="KW-0028">Amino-acid biosynthesis</keyword>
<evidence type="ECO:0000256" key="11">
    <source>
        <dbReference type="ARBA" id="ARBA00031421"/>
    </source>
</evidence>
<dbReference type="InterPro" id="IPR022278">
    <property type="entry name" value="Pser_aminoTfrase"/>
</dbReference>
<evidence type="ECO:0000256" key="3">
    <source>
        <dbReference type="ARBA" id="ARBA00006904"/>
    </source>
</evidence>
<dbReference type="Pfam" id="PF00266">
    <property type="entry name" value="Aminotran_5"/>
    <property type="match status" value="1"/>
</dbReference>
<dbReference type="GO" id="GO:0006564">
    <property type="term" value="P:L-serine biosynthetic process"/>
    <property type="evidence" value="ECO:0007669"/>
    <property type="project" value="UniProtKB-KW"/>
</dbReference>
<evidence type="ECO:0000256" key="2">
    <source>
        <dbReference type="ARBA" id="ARBA00005099"/>
    </source>
</evidence>
<comment type="caution">
    <text evidence="15">The sequence shown here is derived from an EMBL/GenBank/DDBJ whole genome shotgun (WGS) entry which is preliminary data.</text>
</comment>
<keyword evidence="10" id="KW-0718">Serine biosynthesis</keyword>
<evidence type="ECO:0000256" key="7">
    <source>
        <dbReference type="ARBA" id="ARBA00022605"/>
    </source>
</evidence>
<dbReference type="GO" id="GO:0019265">
    <property type="term" value="P:glycine biosynthetic process, by transamination of glyoxylate"/>
    <property type="evidence" value="ECO:0007669"/>
    <property type="project" value="TreeGrafter"/>
</dbReference>
<comment type="pathway">
    <text evidence="2">Amino-acid biosynthesis; L-serine biosynthesis; L-serine from 3-phospho-D-glycerate: step 2/3.</text>
</comment>
<proteinExistence type="inferred from homology"/>
<reference evidence="15 16" key="1">
    <citation type="journal article" date="2016" name="Nat. Commun.">
        <title>Thousands of microbial genomes shed light on interconnected biogeochemical processes in an aquifer system.</title>
        <authorList>
            <person name="Anantharaman K."/>
            <person name="Brown C.T."/>
            <person name="Hug L.A."/>
            <person name="Sharon I."/>
            <person name="Castelle C.J."/>
            <person name="Probst A.J."/>
            <person name="Thomas B.C."/>
            <person name="Singh A."/>
            <person name="Wilkins M.J."/>
            <person name="Karaoz U."/>
            <person name="Brodie E.L."/>
            <person name="Williams K.H."/>
            <person name="Hubbard S.S."/>
            <person name="Banfield J.F."/>
        </authorList>
    </citation>
    <scope>NUCLEOTIDE SEQUENCE [LARGE SCALE GENOMIC DNA]</scope>
</reference>
<dbReference type="InterPro" id="IPR015422">
    <property type="entry name" value="PyrdxlP-dep_Trfase_small"/>
</dbReference>
<dbReference type="InterPro" id="IPR015424">
    <property type="entry name" value="PyrdxlP-dep_Trfase"/>
</dbReference>
<evidence type="ECO:0000256" key="13">
    <source>
        <dbReference type="ARBA" id="ARBA00049007"/>
    </source>
</evidence>
<dbReference type="SUPFAM" id="SSF53383">
    <property type="entry name" value="PLP-dependent transferases"/>
    <property type="match status" value="1"/>
</dbReference>
<evidence type="ECO:0000256" key="1">
    <source>
        <dbReference type="ARBA" id="ARBA00001933"/>
    </source>
</evidence>
<evidence type="ECO:0000256" key="8">
    <source>
        <dbReference type="ARBA" id="ARBA00022679"/>
    </source>
</evidence>
<evidence type="ECO:0000256" key="9">
    <source>
        <dbReference type="ARBA" id="ARBA00022898"/>
    </source>
</evidence>
<evidence type="ECO:0000256" key="12">
    <source>
        <dbReference type="ARBA" id="ARBA00047630"/>
    </source>
</evidence>
<dbReference type="GO" id="GO:0004648">
    <property type="term" value="F:O-phospho-L-serine:2-oxoglutarate aminotransferase activity"/>
    <property type="evidence" value="ECO:0007669"/>
    <property type="project" value="UniProtKB-EC"/>
</dbReference>
<dbReference type="EMBL" id="MFJE01000005">
    <property type="protein sequence ID" value="OGG15197.1"/>
    <property type="molecule type" value="Genomic_DNA"/>
</dbReference>
<comment type="catalytic activity">
    <reaction evidence="12">
        <text>4-(phosphooxy)-L-threonine + 2-oxoglutarate = (R)-3-hydroxy-2-oxo-4-phosphooxybutanoate + L-glutamate</text>
        <dbReference type="Rhea" id="RHEA:16573"/>
        <dbReference type="ChEBI" id="CHEBI:16810"/>
        <dbReference type="ChEBI" id="CHEBI:29985"/>
        <dbReference type="ChEBI" id="CHEBI:58452"/>
        <dbReference type="ChEBI" id="CHEBI:58538"/>
        <dbReference type="EC" id="2.6.1.52"/>
    </reaction>
</comment>
<evidence type="ECO:0000313" key="16">
    <source>
        <dbReference type="Proteomes" id="UP000177383"/>
    </source>
</evidence>
<evidence type="ECO:0000256" key="6">
    <source>
        <dbReference type="ARBA" id="ARBA00022576"/>
    </source>
</evidence>
<dbReference type="Gene3D" id="3.90.1150.10">
    <property type="entry name" value="Aspartate Aminotransferase, domain 1"/>
    <property type="match status" value="1"/>
</dbReference>
<dbReference type="EC" id="2.6.1.52" evidence="4"/>
<feature type="domain" description="Aminotransferase class V" evidence="14">
    <location>
        <begin position="6"/>
        <end position="325"/>
    </location>
</feature>
<keyword evidence="6" id="KW-0032">Aminotransferase</keyword>
<dbReference type="Gene3D" id="3.40.640.10">
    <property type="entry name" value="Type I PLP-dependent aspartate aminotransferase-like (Major domain)"/>
    <property type="match status" value="1"/>
</dbReference>
<dbReference type="InterPro" id="IPR015421">
    <property type="entry name" value="PyrdxlP-dep_Trfase_major"/>
</dbReference>
<comment type="similarity">
    <text evidence="3">Belongs to the class-V pyridoxal-phosphate-dependent aminotransferase family. SerC subfamily.</text>
</comment>
<keyword evidence="8" id="KW-0808">Transferase</keyword>
<evidence type="ECO:0000313" key="15">
    <source>
        <dbReference type="EMBL" id="OGG15197.1"/>
    </source>
</evidence>
<comment type="cofactor">
    <cofactor evidence="1">
        <name>pyridoxal 5'-phosphate</name>
        <dbReference type="ChEBI" id="CHEBI:597326"/>
    </cofactor>
</comment>
<accession>A0A1F5ZSW1</accession>